<dbReference type="Proteomes" id="UP000005463">
    <property type="component" value="Unassembled WGS sequence"/>
</dbReference>
<name>B1FH33_9BURK</name>
<sequence>MSKHQPLNFGSDFVTLLAQGGKLVCGGLIMSQENPEFRRSRFKMGGGVDHP</sequence>
<accession>B1FH33</accession>
<evidence type="ECO:0000313" key="1">
    <source>
        <dbReference type="EMBL" id="EDT03117.1"/>
    </source>
</evidence>
<dbReference type="PATRIC" id="fig|396596.7.peg.4285"/>
<organism evidence="1 2">
    <name type="scientific">Burkholderia ambifaria IOP40-10</name>
    <dbReference type="NCBI Taxonomy" id="396596"/>
    <lineage>
        <taxon>Bacteria</taxon>
        <taxon>Pseudomonadati</taxon>
        <taxon>Pseudomonadota</taxon>
        <taxon>Betaproteobacteria</taxon>
        <taxon>Burkholderiales</taxon>
        <taxon>Burkholderiaceae</taxon>
        <taxon>Burkholderia</taxon>
        <taxon>Burkholderia cepacia complex</taxon>
    </lineage>
</organism>
<proteinExistence type="predicted"/>
<protein>
    <submittedName>
        <fullName evidence="1">Uncharacterized protein</fullName>
    </submittedName>
</protein>
<reference evidence="1 2" key="1">
    <citation type="submission" date="2008-03" db="EMBL/GenBank/DDBJ databases">
        <title>Sequencing of the draft genome and assembly of Burkholderia ambifaria IOP40-10.</title>
        <authorList>
            <consortium name="US DOE Joint Genome Institute (JGI-PGF)"/>
            <person name="Copeland A."/>
            <person name="Lucas S."/>
            <person name="Lapidus A."/>
            <person name="Glavina del Rio T."/>
            <person name="Dalin E."/>
            <person name="Tice H."/>
            <person name="Bruce D."/>
            <person name="Goodwin L."/>
            <person name="Pitluck S."/>
            <person name="Larimer F."/>
            <person name="Land M.L."/>
            <person name="Hauser L."/>
            <person name="Tiedje J."/>
            <person name="Richardson P."/>
        </authorList>
    </citation>
    <scope>NUCLEOTIDE SEQUENCE [LARGE SCALE GENOMIC DNA]</scope>
    <source>
        <strain evidence="1 2">IOP40-10</strain>
    </source>
</reference>
<evidence type="ECO:0000313" key="2">
    <source>
        <dbReference type="Proteomes" id="UP000005463"/>
    </source>
</evidence>
<comment type="caution">
    <text evidence="1">The sequence shown here is derived from an EMBL/GenBank/DDBJ whole genome shotgun (WGS) entry which is preliminary data.</text>
</comment>
<dbReference type="AlphaFoldDB" id="B1FH33"/>
<gene>
    <name evidence="1" type="ORF">BamIOP4010DRAFT_3343</name>
</gene>
<dbReference type="RefSeq" id="WP_006752520.1">
    <property type="nucleotide sequence ID" value="NZ_ABLC01000083.1"/>
</dbReference>
<dbReference type="EMBL" id="ABLC01000083">
    <property type="protein sequence ID" value="EDT03117.1"/>
    <property type="molecule type" value="Genomic_DNA"/>
</dbReference>